<dbReference type="OrthoDB" id="779403at2759"/>
<accession>A0A2G5DQZ4</accession>
<dbReference type="GO" id="GO:0045944">
    <property type="term" value="P:positive regulation of transcription by RNA polymerase II"/>
    <property type="evidence" value="ECO:0007669"/>
    <property type="project" value="InterPro"/>
</dbReference>
<dbReference type="Gene3D" id="3.40.1810.10">
    <property type="entry name" value="Transcription factor, MADS-box"/>
    <property type="match status" value="1"/>
</dbReference>
<keyword evidence="5" id="KW-0539">Nucleus</keyword>
<feature type="region of interest" description="Disordered" evidence="6">
    <location>
        <begin position="185"/>
        <end position="206"/>
    </location>
</feature>
<dbReference type="EMBL" id="KZ305033">
    <property type="protein sequence ID" value="PIA45944.1"/>
    <property type="molecule type" value="Genomic_DNA"/>
</dbReference>
<evidence type="ECO:0000256" key="1">
    <source>
        <dbReference type="ARBA" id="ARBA00004123"/>
    </source>
</evidence>
<dbReference type="GO" id="GO:0000981">
    <property type="term" value="F:DNA-binding transcription factor activity, RNA polymerase II-specific"/>
    <property type="evidence" value="ECO:0007669"/>
    <property type="project" value="InterPro"/>
</dbReference>
<dbReference type="STRING" id="218851.A0A2G5DQZ4"/>
<name>A0A2G5DQZ4_AQUCA</name>
<gene>
    <name evidence="8" type="ORF">AQUCO_01600296v1</name>
</gene>
<dbReference type="FunCoup" id="A0A2G5DQZ4">
    <property type="interactions" value="57"/>
</dbReference>
<dbReference type="GO" id="GO:0046983">
    <property type="term" value="F:protein dimerization activity"/>
    <property type="evidence" value="ECO:0007669"/>
    <property type="project" value="InterPro"/>
</dbReference>
<dbReference type="PRINTS" id="PR00404">
    <property type="entry name" value="MADSDOMAIN"/>
</dbReference>
<reference evidence="8 9" key="1">
    <citation type="submission" date="2017-09" db="EMBL/GenBank/DDBJ databases">
        <title>WGS assembly of Aquilegia coerulea Goldsmith.</title>
        <authorList>
            <person name="Hodges S."/>
            <person name="Kramer E."/>
            <person name="Nordborg M."/>
            <person name="Tomkins J."/>
            <person name="Borevitz J."/>
            <person name="Derieg N."/>
            <person name="Yan J."/>
            <person name="Mihaltcheva S."/>
            <person name="Hayes R.D."/>
            <person name="Rokhsar D."/>
        </authorList>
    </citation>
    <scope>NUCLEOTIDE SEQUENCE [LARGE SCALE GENOMIC DNA]</scope>
    <source>
        <strain evidence="9">cv. Goldsmith</strain>
    </source>
</reference>
<dbReference type="AlphaFoldDB" id="A0A2G5DQZ4"/>
<evidence type="ECO:0000313" key="9">
    <source>
        <dbReference type="Proteomes" id="UP000230069"/>
    </source>
</evidence>
<dbReference type="Pfam" id="PF00319">
    <property type="entry name" value="SRF-TF"/>
    <property type="match status" value="1"/>
</dbReference>
<evidence type="ECO:0000256" key="5">
    <source>
        <dbReference type="ARBA" id="ARBA00023242"/>
    </source>
</evidence>
<dbReference type="CDD" id="cd00266">
    <property type="entry name" value="MADS_SRF_like"/>
    <property type="match status" value="1"/>
</dbReference>
<dbReference type="Proteomes" id="UP000230069">
    <property type="component" value="Unassembled WGS sequence"/>
</dbReference>
<sequence length="274" mass="30731">MGRGKAKLEWIENNSTRRASFRNRKASLIKKLSELSILCGVDACAIINGPCDPKPEVWPSPKEAQRVMNRFKTMPEMEKSQKMMNQESYLEQRIAKVKEKLKKQQFANREMEITDLMHQTLTGKGLEDVRIEELADLAWVIDQKMKKIQGRIVDLRRTMSTPQPIAGVAIEAEMDAAQRQSLFMEGMNPPAGQQPPPPPPPSPLNYGYYGGDAIEAEMDTVQRQSLFMEGMNPPAEQQPPPPPPSLLNYGYYGGDGSVMPPYGDNFPGSNGFYP</sequence>
<keyword evidence="3" id="KW-0238">DNA-binding</keyword>
<feature type="domain" description="MADS-box" evidence="7">
    <location>
        <begin position="1"/>
        <end position="47"/>
    </location>
</feature>
<evidence type="ECO:0000256" key="4">
    <source>
        <dbReference type="ARBA" id="ARBA00023163"/>
    </source>
</evidence>
<dbReference type="FunFam" id="3.40.1810.10:FF:000024">
    <property type="entry name" value="Agamous-like MADS-box protein AGL80"/>
    <property type="match status" value="1"/>
</dbReference>
<evidence type="ECO:0000256" key="6">
    <source>
        <dbReference type="SAM" id="MobiDB-lite"/>
    </source>
</evidence>
<dbReference type="PANTHER" id="PTHR48019">
    <property type="entry name" value="SERUM RESPONSE FACTOR HOMOLOG"/>
    <property type="match status" value="1"/>
</dbReference>
<evidence type="ECO:0000256" key="3">
    <source>
        <dbReference type="ARBA" id="ARBA00023125"/>
    </source>
</evidence>
<evidence type="ECO:0000256" key="2">
    <source>
        <dbReference type="ARBA" id="ARBA00023015"/>
    </source>
</evidence>
<proteinExistence type="predicted"/>
<dbReference type="InterPro" id="IPR002100">
    <property type="entry name" value="TF_MADSbox"/>
</dbReference>
<dbReference type="SUPFAM" id="SSF55455">
    <property type="entry name" value="SRF-like"/>
    <property type="match status" value="1"/>
</dbReference>
<protein>
    <recommendedName>
        <fullName evidence="7">MADS-box domain-containing protein</fullName>
    </recommendedName>
</protein>
<feature type="compositionally biased region" description="Pro residues" evidence="6">
    <location>
        <begin position="236"/>
        <end position="245"/>
    </location>
</feature>
<dbReference type="InterPro" id="IPR036879">
    <property type="entry name" value="TF_MADSbox_sf"/>
</dbReference>
<evidence type="ECO:0000313" key="8">
    <source>
        <dbReference type="EMBL" id="PIA45944.1"/>
    </source>
</evidence>
<feature type="compositionally biased region" description="Pro residues" evidence="6">
    <location>
        <begin position="192"/>
        <end position="203"/>
    </location>
</feature>
<comment type="subcellular location">
    <subcellularLocation>
        <location evidence="1">Nucleus</location>
    </subcellularLocation>
</comment>
<dbReference type="InterPro" id="IPR050142">
    <property type="entry name" value="MADS-box/MEF2_TF"/>
</dbReference>
<keyword evidence="9" id="KW-1185">Reference proteome</keyword>
<evidence type="ECO:0000259" key="7">
    <source>
        <dbReference type="PROSITE" id="PS50066"/>
    </source>
</evidence>
<keyword evidence="2" id="KW-0805">Transcription regulation</keyword>
<feature type="region of interest" description="Disordered" evidence="6">
    <location>
        <begin position="230"/>
        <end position="250"/>
    </location>
</feature>
<dbReference type="SMART" id="SM00432">
    <property type="entry name" value="MADS"/>
    <property type="match status" value="1"/>
</dbReference>
<dbReference type="PROSITE" id="PS50066">
    <property type="entry name" value="MADS_BOX_2"/>
    <property type="match status" value="1"/>
</dbReference>
<organism evidence="8 9">
    <name type="scientific">Aquilegia coerulea</name>
    <name type="common">Rocky mountain columbine</name>
    <dbReference type="NCBI Taxonomy" id="218851"/>
    <lineage>
        <taxon>Eukaryota</taxon>
        <taxon>Viridiplantae</taxon>
        <taxon>Streptophyta</taxon>
        <taxon>Embryophyta</taxon>
        <taxon>Tracheophyta</taxon>
        <taxon>Spermatophyta</taxon>
        <taxon>Magnoliopsida</taxon>
        <taxon>Ranunculales</taxon>
        <taxon>Ranunculaceae</taxon>
        <taxon>Thalictroideae</taxon>
        <taxon>Aquilegia</taxon>
    </lineage>
</organism>
<dbReference type="InterPro" id="IPR033897">
    <property type="entry name" value="SRF-like_MADS-box"/>
</dbReference>
<keyword evidence="4" id="KW-0804">Transcription</keyword>
<dbReference type="GO" id="GO:0000987">
    <property type="term" value="F:cis-regulatory region sequence-specific DNA binding"/>
    <property type="evidence" value="ECO:0007669"/>
    <property type="project" value="InterPro"/>
</dbReference>
<dbReference type="GO" id="GO:0005634">
    <property type="term" value="C:nucleus"/>
    <property type="evidence" value="ECO:0007669"/>
    <property type="project" value="UniProtKB-SubCell"/>
</dbReference>
<dbReference type="InParanoid" id="A0A2G5DQZ4"/>